<dbReference type="InterPro" id="IPR045339">
    <property type="entry name" value="DUF6534"/>
</dbReference>
<organism evidence="3 4">
    <name type="scientific">Rhodocollybia butyracea</name>
    <dbReference type="NCBI Taxonomy" id="206335"/>
    <lineage>
        <taxon>Eukaryota</taxon>
        <taxon>Fungi</taxon>
        <taxon>Dikarya</taxon>
        <taxon>Basidiomycota</taxon>
        <taxon>Agaricomycotina</taxon>
        <taxon>Agaricomycetes</taxon>
        <taxon>Agaricomycetidae</taxon>
        <taxon>Agaricales</taxon>
        <taxon>Marasmiineae</taxon>
        <taxon>Omphalotaceae</taxon>
        <taxon>Rhodocollybia</taxon>
    </lineage>
</organism>
<sequence>MVFHSSSNIGNVSFGALLVACWVNIILFALEVALCVYFLGLHDSNSAGLQKPLISYRLRRPGFKNIPSPIEESLRSNLQEEERTRVGSRWFLICALFNDTLCTILLCVNNYDMLFSKARESSLLWTTAICTFSTCIAVVLEQSYFLLRYWGIAKNLMLSCILGALIVVTFLFILVTCALSVSKQYKPQVLEKLDVPLVAATMISLIDITLASALVWSLKSLRSIRTSTRRLLHKISMHIVGYGCMTAISSLLLLAMWMVNINGYLFIAYCLGRIYSLTVLLNFVLVSWWRAEASRQNNYDGSDGGVGGNKYIFNDIVIDFPRLGVHYSIPSASTIMKPVPVFSMESL</sequence>
<dbReference type="Proteomes" id="UP000772434">
    <property type="component" value="Unassembled WGS sequence"/>
</dbReference>
<gene>
    <name evidence="3" type="ORF">BDP27DRAFT_913981</name>
</gene>
<evidence type="ECO:0000259" key="2">
    <source>
        <dbReference type="Pfam" id="PF20152"/>
    </source>
</evidence>
<comment type="caution">
    <text evidence="3">The sequence shown here is derived from an EMBL/GenBank/DDBJ whole genome shotgun (WGS) entry which is preliminary data.</text>
</comment>
<dbReference type="EMBL" id="JADNRY010000073">
    <property type="protein sequence ID" value="KAF9067435.1"/>
    <property type="molecule type" value="Genomic_DNA"/>
</dbReference>
<evidence type="ECO:0000256" key="1">
    <source>
        <dbReference type="SAM" id="Phobius"/>
    </source>
</evidence>
<feature type="transmembrane region" description="Helical" evidence="1">
    <location>
        <begin position="123"/>
        <end position="144"/>
    </location>
</feature>
<feature type="transmembrane region" description="Helical" evidence="1">
    <location>
        <begin position="195"/>
        <end position="218"/>
    </location>
</feature>
<evidence type="ECO:0000313" key="4">
    <source>
        <dbReference type="Proteomes" id="UP000772434"/>
    </source>
</evidence>
<reference evidence="3" key="1">
    <citation type="submission" date="2020-11" db="EMBL/GenBank/DDBJ databases">
        <authorList>
            <consortium name="DOE Joint Genome Institute"/>
            <person name="Ahrendt S."/>
            <person name="Riley R."/>
            <person name="Andreopoulos W."/>
            <person name="Labutti K."/>
            <person name="Pangilinan J."/>
            <person name="Ruiz-Duenas F.J."/>
            <person name="Barrasa J.M."/>
            <person name="Sanchez-Garcia M."/>
            <person name="Camarero S."/>
            <person name="Miyauchi S."/>
            <person name="Serrano A."/>
            <person name="Linde D."/>
            <person name="Babiker R."/>
            <person name="Drula E."/>
            <person name="Ayuso-Fernandez I."/>
            <person name="Pacheco R."/>
            <person name="Padilla G."/>
            <person name="Ferreira P."/>
            <person name="Barriuso J."/>
            <person name="Kellner H."/>
            <person name="Castanera R."/>
            <person name="Alfaro M."/>
            <person name="Ramirez L."/>
            <person name="Pisabarro A.G."/>
            <person name="Kuo A."/>
            <person name="Tritt A."/>
            <person name="Lipzen A."/>
            <person name="He G."/>
            <person name="Yan M."/>
            <person name="Ng V."/>
            <person name="Cullen D."/>
            <person name="Martin F."/>
            <person name="Rosso M.-N."/>
            <person name="Henrissat B."/>
            <person name="Hibbett D."/>
            <person name="Martinez A.T."/>
            <person name="Grigoriev I.V."/>
        </authorList>
    </citation>
    <scope>NUCLEOTIDE SEQUENCE</scope>
    <source>
        <strain evidence="3">AH 40177</strain>
    </source>
</reference>
<dbReference type="Pfam" id="PF20152">
    <property type="entry name" value="DUF6534"/>
    <property type="match status" value="1"/>
</dbReference>
<dbReference type="OrthoDB" id="2944268at2759"/>
<feature type="transmembrane region" description="Helical" evidence="1">
    <location>
        <begin position="156"/>
        <end position="175"/>
    </location>
</feature>
<keyword evidence="1" id="KW-1133">Transmembrane helix</keyword>
<feature type="transmembrane region" description="Helical" evidence="1">
    <location>
        <begin position="265"/>
        <end position="289"/>
    </location>
</feature>
<keyword evidence="1" id="KW-0472">Membrane</keyword>
<keyword evidence="1" id="KW-0812">Transmembrane</keyword>
<feature type="transmembrane region" description="Helical" evidence="1">
    <location>
        <begin position="12"/>
        <end position="39"/>
    </location>
</feature>
<evidence type="ECO:0000313" key="3">
    <source>
        <dbReference type="EMBL" id="KAF9067435.1"/>
    </source>
</evidence>
<feature type="domain" description="DUF6534" evidence="2">
    <location>
        <begin position="205"/>
        <end position="282"/>
    </location>
</feature>
<protein>
    <recommendedName>
        <fullName evidence="2">DUF6534 domain-containing protein</fullName>
    </recommendedName>
</protein>
<feature type="transmembrane region" description="Helical" evidence="1">
    <location>
        <begin position="239"/>
        <end position="259"/>
    </location>
</feature>
<name>A0A9P5PSS4_9AGAR</name>
<keyword evidence="4" id="KW-1185">Reference proteome</keyword>
<accession>A0A9P5PSS4</accession>
<feature type="transmembrane region" description="Helical" evidence="1">
    <location>
        <begin position="90"/>
        <end position="111"/>
    </location>
</feature>
<dbReference type="AlphaFoldDB" id="A0A9P5PSS4"/>
<proteinExistence type="predicted"/>